<dbReference type="InterPro" id="IPR038637">
    <property type="entry name" value="NPCBM_sf"/>
</dbReference>
<dbReference type="GO" id="GO:0004674">
    <property type="term" value="F:protein serine/threonine kinase activity"/>
    <property type="evidence" value="ECO:0007669"/>
    <property type="project" value="UniProtKB-EC"/>
</dbReference>
<evidence type="ECO:0000256" key="4">
    <source>
        <dbReference type="ARBA" id="ARBA00022741"/>
    </source>
</evidence>
<keyword evidence="3" id="KW-0808">Transferase</keyword>
<keyword evidence="7" id="KW-0675">Receptor</keyword>
<dbReference type="CDD" id="cd06577">
    <property type="entry name" value="PASTA_pknB"/>
    <property type="match status" value="1"/>
</dbReference>
<keyword evidence="6 8" id="KW-0067">ATP-binding</keyword>
<dbReference type="PANTHER" id="PTHR43671:SF13">
    <property type="entry name" value="SERINE_THREONINE-PROTEIN KINASE NEK2"/>
    <property type="match status" value="1"/>
</dbReference>
<evidence type="ECO:0000256" key="9">
    <source>
        <dbReference type="SAM" id="MobiDB-lite"/>
    </source>
</evidence>
<feature type="domain" description="Protein kinase" evidence="10">
    <location>
        <begin position="10"/>
        <end position="263"/>
    </location>
</feature>
<dbReference type="InterPro" id="IPR017441">
    <property type="entry name" value="Protein_kinase_ATP_BS"/>
</dbReference>
<evidence type="ECO:0000256" key="8">
    <source>
        <dbReference type="PROSITE-ProRule" id="PRU10141"/>
    </source>
</evidence>
<evidence type="ECO:0000256" key="6">
    <source>
        <dbReference type="ARBA" id="ARBA00022840"/>
    </source>
</evidence>
<feature type="domain" description="PASTA" evidence="11">
    <location>
        <begin position="403"/>
        <end position="465"/>
    </location>
</feature>
<dbReference type="EMBL" id="CP041616">
    <property type="protein sequence ID" value="QDO87207.1"/>
    <property type="molecule type" value="Genomic_DNA"/>
</dbReference>
<keyword evidence="4 8" id="KW-0547">Nucleotide-binding</keyword>
<dbReference type="InterPro" id="IPR000719">
    <property type="entry name" value="Prot_kinase_dom"/>
</dbReference>
<evidence type="ECO:0000256" key="5">
    <source>
        <dbReference type="ARBA" id="ARBA00022777"/>
    </source>
</evidence>
<evidence type="ECO:0000256" key="2">
    <source>
        <dbReference type="ARBA" id="ARBA00012513"/>
    </source>
</evidence>
<evidence type="ECO:0000256" key="7">
    <source>
        <dbReference type="ARBA" id="ARBA00023170"/>
    </source>
</evidence>
<evidence type="ECO:0000313" key="12">
    <source>
        <dbReference type="EMBL" id="QDO87207.1"/>
    </source>
</evidence>
<dbReference type="PROSITE" id="PS50011">
    <property type="entry name" value="PROTEIN_KINASE_DOM"/>
    <property type="match status" value="1"/>
</dbReference>
<dbReference type="InterPro" id="IPR013222">
    <property type="entry name" value="Glyco_hyd_98_carb-bd"/>
</dbReference>
<dbReference type="PROSITE" id="PS51178">
    <property type="entry name" value="PASTA"/>
    <property type="match status" value="1"/>
</dbReference>
<dbReference type="Pfam" id="PF03793">
    <property type="entry name" value="PASTA"/>
    <property type="match status" value="1"/>
</dbReference>
<dbReference type="PANTHER" id="PTHR43671">
    <property type="entry name" value="SERINE/THREONINE-PROTEIN KINASE NEK"/>
    <property type="match status" value="1"/>
</dbReference>
<evidence type="ECO:0000313" key="13">
    <source>
        <dbReference type="Proteomes" id="UP000315395"/>
    </source>
</evidence>
<reference evidence="12 13" key="1">
    <citation type="submission" date="2019-07" db="EMBL/GenBank/DDBJ databases">
        <title>complete genome sequencing of Ornithinimicrobium sp. H23M54.</title>
        <authorList>
            <person name="Bae J.-W."/>
            <person name="Lee S.-Y."/>
        </authorList>
    </citation>
    <scope>NUCLEOTIDE SEQUENCE [LARGE SCALE GENOMIC DNA]</scope>
    <source>
        <strain evidence="12 13">H23M54</strain>
    </source>
</reference>
<feature type="binding site" evidence="8">
    <location>
        <position position="38"/>
    </location>
    <ligand>
        <name>ATP</name>
        <dbReference type="ChEBI" id="CHEBI:30616"/>
    </ligand>
</feature>
<dbReference type="PROSITE" id="PS00108">
    <property type="entry name" value="PROTEIN_KINASE_ST"/>
    <property type="match status" value="1"/>
</dbReference>
<dbReference type="Gene3D" id="3.30.10.20">
    <property type="match status" value="1"/>
</dbReference>
<dbReference type="InterPro" id="IPR005543">
    <property type="entry name" value="PASTA_dom"/>
</dbReference>
<organism evidence="12 13">
    <name type="scientific">Ornithinimicrobium ciconiae</name>
    <dbReference type="NCBI Taxonomy" id="2594265"/>
    <lineage>
        <taxon>Bacteria</taxon>
        <taxon>Bacillati</taxon>
        <taxon>Actinomycetota</taxon>
        <taxon>Actinomycetes</taxon>
        <taxon>Micrococcales</taxon>
        <taxon>Ornithinimicrobiaceae</taxon>
        <taxon>Ornithinimicrobium</taxon>
    </lineage>
</organism>
<evidence type="ECO:0000256" key="1">
    <source>
        <dbReference type="ARBA" id="ARBA00010886"/>
    </source>
</evidence>
<gene>
    <name evidence="12" type="ORF">FNH13_01765</name>
</gene>
<dbReference type="RefSeq" id="WP_143781865.1">
    <property type="nucleotide sequence ID" value="NZ_CP041616.1"/>
</dbReference>
<sequence length="608" mass="64249">MNEQPLGSTYTLTDRLGAGAMGTVYRGRDKAGAPFAFKVLRPEFAEDPALVQRFVQERSALTQVEHPNVVRMHDLVIEGETLAIVMDLVDGGDLRALLRQEGTLSPAQAAQLAGGIANGLSAVHAAGLVHRDVKPENVLLDRSGTTTVPRVTDFGIARLADAAAATRSTMALGTPNYVAPEIAEGRPATGAADVYSLGIVLYELCAGVTPFEGGSQLAVIRRHGDATAPRPDGIPDQLWAAIRDMLAKGPAERPTMAQIAPYLTNLGVSLAGHPAAARLTEPLPIPSPTTQLSPPPPSQEAWTPPREPERPRRRRGALVAGLAVAALVLGGGGYLASQTLLGGEDAAADAEDGSEADGDAAPATDAPAATPAAAEETTAEPTTQDPTTEEPTTEEPSETTTTTEEPAVMPDVVGSTLSGARADLRGVTVQVVEQLDEKAVDNTVLEQSVAAGEAWPDTVELTVARRPVMVYMDSLSSVESDEFRSETAELDGESYPRSLVGGSWPYGTSGFREWNLSRGYRQLVATVGRSDNATSATEQVQVEVFADQRKLWSERVVLGDPVAMKVDVTDVLRLRIEFTALDDQDPHLVLGDIHLLGLPGEVPEPEDD</sequence>
<evidence type="ECO:0000259" key="10">
    <source>
        <dbReference type="PROSITE" id="PS50011"/>
    </source>
</evidence>
<dbReference type="InterPro" id="IPR011009">
    <property type="entry name" value="Kinase-like_dom_sf"/>
</dbReference>
<dbReference type="CDD" id="cd14014">
    <property type="entry name" value="STKc_PknB_like"/>
    <property type="match status" value="1"/>
</dbReference>
<dbReference type="Pfam" id="PF08305">
    <property type="entry name" value="NPCBM"/>
    <property type="match status" value="1"/>
</dbReference>
<feature type="region of interest" description="Disordered" evidence="9">
    <location>
        <begin position="346"/>
        <end position="410"/>
    </location>
</feature>
<dbReference type="Gene3D" id="2.60.120.1060">
    <property type="entry name" value="NPCBM/NEW2 domain"/>
    <property type="match status" value="1"/>
</dbReference>
<feature type="compositionally biased region" description="Acidic residues" evidence="9">
    <location>
        <begin position="387"/>
        <end position="397"/>
    </location>
</feature>
<dbReference type="Gene3D" id="3.30.200.20">
    <property type="entry name" value="Phosphorylase Kinase, domain 1"/>
    <property type="match status" value="1"/>
</dbReference>
<dbReference type="InterPro" id="IPR008271">
    <property type="entry name" value="Ser/Thr_kinase_AS"/>
</dbReference>
<feature type="compositionally biased region" description="Acidic residues" evidence="9">
    <location>
        <begin position="346"/>
        <end position="358"/>
    </location>
</feature>
<dbReference type="InterPro" id="IPR050660">
    <property type="entry name" value="NEK_Ser/Thr_kinase"/>
</dbReference>
<keyword evidence="13" id="KW-1185">Reference proteome</keyword>
<dbReference type="Gene3D" id="1.10.510.10">
    <property type="entry name" value="Transferase(Phosphotransferase) domain 1"/>
    <property type="match status" value="1"/>
</dbReference>
<dbReference type="SUPFAM" id="SSF49785">
    <property type="entry name" value="Galactose-binding domain-like"/>
    <property type="match status" value="1"/>
</dbReference>
<feature type="compositionally biased region" description="Pro residues" evidence="9">
    <location>
        <begin position="283"/>
        <end position="298"/>
    </location>
</feature>
<protein>
    <recommendedName>
        <fullName evidence="2">non-specific serine/threonine protein kinase</fullName>
        <ecNumber evidence="2">2.7.11.1</ecNumber>
    </recommendedName>
</protein>
<dbReference type="GO" id="GO:0005524">
    <property type="term" value="F:ATP binding"/>
    <property type="evidence" value="ECO:0007669"/>
    <property type="project" value="UniProtKB-UniRule"/>
</dbReference>
<feature type="region of interest" description="Disordered" evidence="9">
    <location>
        <begin position="279"/>
        <end position="315"/>
    </location>
</feature>
<keyword evidence="5 12" id="KW-0418">Kinase</keyword>
<evidence type="ECO:0000259" key="11">
    <source>
        <dbReference type="PROSITE" id="PS51178"/>
    </source>
</evidence>
<accession>A0A516G6Q4</accession>
<feature type="compositionally biased region" description="Low complexity" evidence="9">
    <location>
        <begin position="359"/>
        <end position="386"/>
    </location>
</feature>
<dbReference type="KEGG" id="orz:FNH13_01765"/>
<dbReference type="SUPFAM" id="SSF56112">
    <property type="entry name" value="Protein kinase-like (PK-like)"/>
    <property type="match status" value="1"/>
</dbReference>
<dbReference type="PROSITE" id="PS00107">
    <property type="entry name" value="PROTEIN_KINASE_ATP"/>
    <property type="match status" value="1"/>
</dbReference>
<dbReference type="AlphaFoldDB" id="A0A516G6Q4"/>
<comment type="similarity">
    <text evidence="1">Belongs to the protein kinase superfamily. NEK Ser/Thr protein kinase family. NIMA subfamily.</text>
</comment>
<proteinExistence type="inferred from homology"/>
<dbReference type="EC" id="2.7.11.1" evidence="2"/>
<name>A0A516G6Q4_9MICO</name>
<dbReference type="InterPro" id="IPR008979">
    <property type="entry name" value="Galactose-bd-like_sf"/>
</dbReference>
<dbReference type="Pfam" id="PF00069">
    <property type="entry name" value="Pkinase"/>
    <property type="match status" value="1"/>
</dbReference>
<evidence type="ECO:0000256" key="3">
    <source>
        <dbReference type="ARBA" id="ARBA00022679"/>
    </source>
</evidence>
<dbReference type="Proteomes" id="UP000315395">
    <property type="component" value="Chromosome"/>
</dbReference>
<dbReference type="SMART" id="SM00220">
    <property type="entry name" value="S_TKc"/>
    <property type="match status" value="1"/>
</dbReference>
<feature type="compositionally biased region" description="Low complexity" evidence="9">
    <location>
        <begin position="398"/>
        <end position="407"/>
    </location>
</feature>
<dbReference type="OrthoDB" id="9762169at2"/>
<dbReference type="SMART" id="SM00740">
    <property type="entry name" value="PASTA"/>
    <property type="match status" value="1"/>
</dbReference>